<dbReference type="InterPro" id="IPR005496">
    <property type="entry name" value="Integral_membrane_TerC"/>
</dbReference>
<dbReference type="PANTHER" id="PTHR30238:SF0">
    <property type="entry name" value="THYLAKOID MEMBRANE PROTEIN TERC, CHLOROPLASTIC"/>
    <property type="match status" value="1"/>
</dbReference>
<dbReference type="Proteomes" id="UP001163441">
    <property type="component" value="Chromosome"/>
</dbReference>
<dbReference type="GO" id="GO:0016020">
    <property type="term" value="C:membrane"/>
    <property type="evidence" value="ECO:0007669"/>
    <property type="project" value="UniProtKB-SubCell"/>
</dbReference>
<gene>
    <name evidence="6" type="ORF">OWM53_00850</name>
</gene>
<evidence type="ECO:0000313" key="6">
    <source>
        <dbReference type="EMBL" id="WAI17935.1"/>
    </source>
</evidence>
<comment type="similarity">
    <text evidence="2">Belongs to the TerC family.</text>
</comment>
<keyword evidence="3" id="KW-0812">Transmembrane</keyword>
<dbReference type="AlphaFoldDB" id="A0A4D6XN86"/>
<name>A0A4D6XN86_9GAMM</name>
<reference evidence="6" key="1">
    <citation type="submission" date="2022-11" db="EMBL/GenBank/DDBJ databases">
        <title>The whole genome sequencing of pests is an important tool to study the evolution of the plant-insect interaction and insecticide resistance.</title>
        <authorList>
            <person name="Kananovich Y."/>
        </authorList>
    </citation>
    <scope>NUCLEOTIDE SEQUENCE</scope>
    <source>
        <strain evidence="6">BSU_Aph_2016</strain>
    </source>
</reference>
<keyword evidence="4" id="KW-1133">Transmembrane helix</keyword>
<dbReference type="PANTHER" id="PTHR30238">
    <property type="entry name" value="MEMBRANE BOUND PREDICTED REDOX MODULATOR"/>
    <property type="match status" value="1"/>
</dbReference>
<evidence type="ECO:0000256" key="1">
    <source>
        <dbReference type="ARBA" id="ARBA00004141"/>
    </source>
</evidence>
<keyword evidence="5" id="KW-0472">Membrane</keyword>
<protein>
    <submittedName>
        <fullName evidence="6">Uncharacterized protein</fullName>
    </submittedName>
</protein>
<evidence type="ECO:0000256" key="5">
    <source>
        <dbReference type="ARBA" id="ARBA00023136"/>
    </source>
</evidence>
<evidence type="ECO:0000313" key="7">
    <source>
        <dbReference type="Proteomes" id="UP001163441"/>
    </source>
</evidence>
<dbReference type="RefSeq" id="WP_158360478.1">
    <property type="nucleotide sequence ID" value="NZ_CP034897.1"/>
</dbReference>
<evidence type="ECO:0000256" key="3">
    <source>
        <dbReference type="ARBA" id="ARBA00022692"/>
    </source>
</evidence>
<evidence type="ECO:0000256" key="2">
    <source>
        <dbReference type="ARBA" id="ARBA00007511"/>
    </source>
</evidence>
<sequence>MHIANKNIVSFLTSYLLEIMLSIDNVFVWFLIFKSLKIPIIYQKKVLLYGLLGALVLRFVFSFFGFFLFSKWHWILYFFGILFILISLKTFFIPNKEETKQKNIGLFWIYKIFRISDNACCKNFFVKINNKIFLTPLFVSLILIEFSDILFSADSIPAIFSITHNLFIILSSNIFSVVGLRSMYLFMASVVKKFPMIEYALSFILMFIGFKILLEKFIVISTFFTFSIILIILIATFMINIIFIKKK</sequence>
<proteinExistence type="inferred from homology"/>
<dbReference type="OrthoDB" id="9783692at2"/>
<dbReference type="Pfam" id="PF03741">
    <property type="entry name" value="TerC"/>
    <property type="match status" value="1"/>
</dbReference>
<evidence type="ECO:0000256" key="4">
    <source>
        <dbReference type="ARBA" id="ARBA00022989"/>
    </source>
</evidence>
<dbReference type="EMBL" id="CP113403">
    <property type="protein sequence ID" value="WAI17935.1"/>
    <property type="molecule type" value="Genomic_DNA"/>
</dbReference>
<comment type="subcellular location">
    <subcellularLocation>
        <location evidence="1">Membrane</location>
        <topology evidence="1">Multi-pass membrane protein</topology>
    </subcellularLocation>
</comment>
<accession>A0A4D6XN86</accession>
<organism evidence="6 7">
    <name type="scientific">Buchnera aphidicola</name>
    <name type="common">Aphis craccivora</name>
    <dbReference type="NCBI Taxonomy" id="466616"/>
    <lineage>
        <taxon>Bacteria</taxon>
        <taxon>Pseudomonadati</taxon>
        <taxon>Pseudomonadota</taxon>
        <taxon>Gammaproteobacteria</taxon>
        <taxon>Enterobacterales</taxon>
        <taxon>Erwiniaceae</taxon>
        <taxon>Buchnera</taxon>
    </lineage>
</organism>